<dbReference type="GO" id="GO:0016779">
    <property type="term" value="F:nucleotidyltransferase activity"/>
    <property type="evidence" value="ECO:0007669"/>
    <property type="project" value="InterPro"/>
</dbReference>
<accession>A0A6J4KFB5</accession>
<protein>
    <recommendedName>
        <fullName evidence="2">Polymerase nucleotidyl transferase domain-containing protein</fullName>
    </recommendedName>
</protein>
<organism evidence="3">
    <name type="scientific">uncultured Gemmatimonadota bacterium</name>
    <dbReference type="NCBI Taxonomy" id="203437"/>
    <lineage>
        <taxon>Bacteria</taxon>
        <taxon>Pseudomonadati</taxon>
        <taxon>Gemmatimonadota</taxon>
        <taxon>environmental samples</taxon>
    </lineage>
</organism>
<evidence type="ECO:0000256" key="1">
    <source>
        <dbReference type="SAM" id="MobiDB-lite"/>
    </source>
</evidence>
<feature type="region of interest" description="Disordered" evidence="1">
    <location>
        <begin position="1"/>
        <end position="22"/>
    </location>
</feature>
<dbReference type="AlphaFoldDB" id="A0A6J4KFB5"/>
<proteinExistence type="predicted"/>
<evidence type="ECO:0000313" key="3">
    <source>
        <dbReference type="EMBL" id="CAA9303416.1"/>
    </source>
</evidence>
<evidence type="ECO:0000259" key="2">
    <source>
        <dbReference type="Pfam" id="PF01909"/>
    </source>
</evidence>
<dbReference type="EMBL" id="CADCTW010000036">
    <property type="protein sequence ID" value="CAA9303416.1"/>
    <property type="molecule type" value="Genomic_DNA"/>
</dbReference>
<name>A0A6J4KFB5_9BACT</name>
<reference evidence="3" key="1">
    <citation type="submission" date="2020-02" db="EMBL/GenBank/DDBJ databases">
        <authorList>
            <person name="Meier V. D."/>
        </authorList>
    </citation>
    <scope>NUCLEOTIDE SEQUENCE</scope>
    <source>
        <strain evidence="3">AVDCRST_MAG68</strain>
    </source>
</reference>
<dbReference type="SUPFAM" id="SSF81301">
    <property type="entry name" value="Nucleotidyltransferase"/>
    <property type="match status" value="1"/>
</dbReference>
<dbReference type="Pfam" id="PF01909">
    <property type="entry name" value="NTP_transf_2"/>
    <property type="match status" value="1"/>
</dbReference>
<dbReference type="Gene3D" id="3.30.460.10">
    <property type="entry name" value="Beta Polymerase, domain 2"/>
    <property type="match status" value="1"/>
</dbReference>
<dbReference type="CDD" id="cd05403">
    <property type="entry name" value="NT_KNTase_like"/>
    <property type="match status" value="1"/>
</dbReference>
<dbReference type="InterPro" id="IPR002934">
    <property type="entry name" value="Polymerase_NTP_transf_dom"/>
</dbReference>
<dbReference type="InterPro" id="IPR043519">
    <property type="entry name" value="NT_sf"/>
</dbReference>
<sequence>MAGPGERAAPRSGAEGEAASALHRYNHPDTSIVVFGSLARDEFTQSSDVDWTLLLDGQADPKHLDVALDITRTLDAIGTKAPSPGGTFGRFAVGHDLLHRIGGDDDTNRNTTQRILLLLESAVLGDDAAYSRVIQNVLRRYVEEDAARGMPEPAFKVPRFLLNDIARYWRTLTVDFAQKRRLRDRKGWALRTAKLRMSRKLIYAAGLLSCYSCETELSPEDGESALARIARVVEHLAALVRKSPLDIAAGTILRYPALHGAGRDLFGAYNAFIGLLDDAEKRDWLEDLRPEAAAGDPLYGEVHQISARFQRALSDIFFDQQGTPIPALTRRYGVF</sequence>
<gene>
    <name evidence="3" type="ORF">AVDCRST_MAG68-648</name>
</gene>
<feature type="domain" description="Polymerase nucleotidyl transferase" evidence="2">
    <location>
        <begin position="27"/>
        <end position="58"/>
    </location>
</feature>